<dbReference type="SUPFAM" id="SSF50494">
    <property type="entry name" value="Trypsin-like serine proteases"/>
    <property type="match status" value="1"/>
</dbReference>
<name>A0ABP7E1W1_9MICC</name>
<accession>A0ABP7E1W1</accession>
<evidence type="ECO:0000313" key="4">
    <source>
        <dbReference type="EMBL" id="GAA3712556.1"/>
    </source>
</evidence>
<gene>
    <name evidence="4" type="ORF">GCM10022377_27780</name>
</gene>
<organism evidence="4 5">
    <name type="scientific">Zhihengliuella alba</name>
    <dbReference type="NCBI Taxonomy" id="547018"/>
    <lineage>
        <taxon>Bacteria</taxon>
        <taxon>Bacillati</taxon>
        <taxon>Actinomycetota</taxon>
        <taxon>Actinomycetes</taxon>
        <taxon>Micrococcales</taxon>
        <taxon>Micrococcaceae</taxon>
        <taxon>Zhihengliuella</taxon>
    </lineage>
</organism>
<dbReference type="EMBL" id="BAABCJ010000007">
    <property type="protein sequence ID" value="GAA3712556.1"/>
    <property type="molecule type" value="Genomic_DNA"/>
</dbReference>
<dbReference type="InterPro" id="IPR043504">
    <property type="entry name" value="Peptidase_S1_PA_chymotrypsin"/>
</dbReference>
<feature type="chain" id="PRO_5046375236" evidence="3">
    <location>
        <begin position="46"/>
        <end position="333"/>
    </location>
</feature>
<reference evidence="5" key="1">
    <citation type="journal article" date="2019" name="Int. J. Syst. Evol. Microbiol.">
        <title>The Global Catalogue of Microorganisms (GCM) 10K type strain sequencing project: providing services to taxonomists for standard genome sequencing and annotation.</title>
        <authorList>
            <consortium name="The Broad Institute Genomics Platform"/>
            <consortium name="The Broad Institute Genome Sequencing Center for Infectious Disease"/>
            <person name="Wu L."/>
            <person name="Ma J."/>
        </authorList>
    </citation>
    <scope>NUCLEOTIDE SEQUENCE [LARGE SCALE GENOMIC DNA]</scope>
    <source>
        <strain evidence="5">JCM 16961</strain>
    </source>
</reference>
<proteinExistence type="predicted"/>
<dbReference type="Gene3D" id="2.40.10.10">
    <property type="entry name" value="Trypsin-like serine proteases"/>
    <property type="match status" value="2"/>
</dbReference>
<evidence type="ECO:0000256" key="1">
    <source>
        <dbReference type="ARBA" id="ARBA00022729"/>
    </source>
</evidence>
<feature type="region of interest" description="Disordered" evidence="2">
    <location>
        <begin position="1"/>
        <end position="24"/>
    </location>
</feature>
<dbReference type="PANTHER" id="PTHR15462">
    <property type="entry name" value="SERINE PROTEASE"/>
    <property type="match status" value="1"/>
</dbReference>
<evidence type="ECO:0000313" key="5">
    <source>
        <dbReference type="Proteomes" id="UP001501536"/>
    </source>
</evidence>
<dbReference type="PANTHER" id="PTHR15462:SF19">
    <property type="entry name" value="PEPTIDASE S1 DOMAIN-CONTAINING PROTEIN"/>
    <property type="match status" value="1"/>
</dbReference>
<keyword evidence="1 3" id="KW-0732">Signal</keyword>
<keyword evidence="5" id="KW-1185">Reference proteome</keyword>
<dbReference type="InterPro" id="IPR050966">
    <property type="entry name" value="Glutamyl_endopeptidase"/>
</dbReference>
<protein>
    <submittedName>
        <fullName evidence="4">Peptidase</fullName>
    </submittedName>
</protein>
<dbReference type="InterPro" id="IPR009003">
    <property type="entry name" value="Peptidase_S1_PA"/>
</dbReference>
<evidence type="ECO:0000256" key="3">
    <source>
        <dbReference type="SAM" id="SignalP"/>
    </source>
</evidence>
<evidence type="ECO:0000256" key="2">
    <source>
        <dbReference type="SAM" id="MobiDB-lite"/>
    </source>
</evidence>
<sequence length="333" mass="34823">MNAESSNTRRPGEGRSTTGRRRAASMLGAVALGAALLVGGTQAAAADPSERAGTVSKGISKQEASSAVSYWTSERMKNAKSADVLLKDNKKSKPRIEIGAPTKIKGERPVQKAKPTKNASETPVSHIGKVFFTMNGSDYVCSANAVVSANESTVSTAGHCLNEGPGGFASRFVFVPAYENGSAPYGTWAATELHTTPQWANQGDITYDGAFAVVAQVNGRTLTDTVGASGVAFNQSRGLTYSAYGYPAARPFNGETLESCYGKATDDPYGQTQSQGIPCDMTGGSSGGPWFIGSGTNGYQNSVNSFGYSGVRNTMFGPYFGTDIQNAYQQAQS</sequence>
<feature type="signal peptide" evidence="3">
    <location>
        <begin position="1"/>
        <end position="45"/>
    </location>
</feature>
<comment type="caution">
    <text evidence="4">The sequence shown here is derived from an EMBL/GenBank/DDBJ whole genome shotgun (WGS) entry which is preliminary data.</text>
</comment>
<dbReference type="RefSeq" id="WP_344885974.1">
    <property type="nucleotide sequence ID" value="NZ_BAABCJ010000007.1"/>
</dbReference>
<dbReference type="Proteomes" id="UP001501536">
    <property type="component" value="Unassembled WGS sequence"/>
</dbReference>